<dbReference type="Gene3D" id="3.90.550.10">
    <property type="entry name" value="Spore Coat Polysaccharide Biosynthesis Protein SpsA, Chain A"/>
    <property type="match status" value="1"/>
</dbReference>
<organism evidence="1">
    <name type="scientific">viral metagenome</name>
    <dbReference type="NCBI Taxonomy" id="1070528"/>
    <lineage>
        <taxon>unclassified sequences</taxon>
        <taxon>metagenomes</taxon>
        <taxon>organismal metagenomes</taxon>
    </lineage>
</organism>
<dbReference type="EMBL" id="MN740156">
    <property type="protein sequence ID" value="QHT90584.1"/>
    <property type="molecule type" value="Genomic_DNA"/>
</dbReference>
<name>A0A6C0IC34_9ZZZZ</name>
<evidence type="ECO:0008006" key="2">
    <source>
        <dbReference type="Google" id="ProtNLM"/>
    </source>
</evidence>
<protein>
    <recommendedName>
        <fullName evidence="2">MobA-like NTP transferase domain-containing protein</fullName>
    </recommendedName>
</protein>
<dbReference type="AlphaFoldDB" id="A0A6C0IC34"/>
<proteinExistence type="predicted"/>
<evidence type="ECO:0000313" key="1">
    <source>
        <dbReference type="EMBL" id="QHT90584.1"/>
    </source>
</evidence>
<sequence>MKKELLFIILAGGYQDSSLLMPQALVPLGHHPMICILLKTILGLDQEIKVHIIASLSHKGLFEKEMKRWFPLDRVEIFGSTGSTTSSSLVQFLSKQDWTPEQSFYVLQSNAPFLSHATLEHFLDVSADVPSAVLGISKTKWNEDRGLHPMVVREGRVETIGQGVWTEMGFLGASKFSMGMASTSLFSCSKYHDMVALLEEKPLFVRIASFPAELDSIQIRTTGDKTFAEHKFMERQHADYLTQCYCIWKECKTMDERLFKIEQQLSKK</sequence>
<reference evidence="1" key="1">
    <citation type="journal article" date="2020" name="Nature">
        <title>Giant virus diversity and host interactions through global metagenomics.</title>
        <authorList>
            <person name="Schulz F."/>
            <person name="Roux S."/>
            <person name="Paez-Espino D."/>
            <person name="Jungbluth S."/>
            <person name="Walsh D.A."/>
            <person name="Denef V.J."/>
            <person name="McMahon K.D."/>
            <person name="Konstantinidis K.T."/>
            <person name="Eloe-Fadrosh E.A."/>
            <person name="Kyrpides N.C."/>
            <person name="Woyke T."/>
        </authorList>
    </citation>
    <scope>NUCLEOTIDE SEQUENCE</scope>
    <source>
        <strain evidence="1">GVMAG-M-3300023184-71</strain>
    </source>
</reference>
<accession>A0A6C0IC34</accession>
<dbReference type="InterPro" id="IPR029044">
    <property type="entry name" value="Nucleotide-diphossugar_trans"/>
</dbReference>
<dbReference type="SUPFAM" id="SSF53448">
    <property type="entry name" value="Nucleotide-diphospho-sugar transferases"/>
    <property type="match status" value="1"/>
</dbReference>